<dbReference type="EMBL" id="AFNV02000008">
    <property type="protein sequence ID" value="ERJ19619.1"/>
    <property type="molecule type" value="Genomic_DNA"/>
</dbReference>
<dbReference type="Proteomes" id="UP000006242">
    <property type="component" value="Unassembled WGS sequence"/>
</dbReference>
<protein>
    <submittedName>
        <fullName evidence="3">Dipeptidyl-peptidase 4 protein</fullName>
        <ecNumber evidence="3">3.4.14.5</ecNumber>
    </submittedName>
</protein>
<dbReference type="InterPro" id="IPR050585">
    <property type="entry name" value="Xaa-Pro_dipeptidyl-ppase/CocE"/>
</dbReference>
<name>U2FUJ8_9GAMM</name>
<keyword evidence="4" id="KW-1185">Reference proteome</keyword>
<sequence length="558" mass="60365">MTKTVVFSAGSFMPLEPLFEVAAVSVESMHTRDGVRLDADVYRPITDEALPVLLMRQPYGRRIASTVTYAHPSWYAARGYVVVIQDVRGRGSSAGAFDLLVHERDDGADTLDWVANLAGSNGRVGMYGFSYQGLTQLLAAASGHEALAAICPAMAPFDLRADMAYDNDVFCAARNIGWAAQLGAESARRSGDDTRYRDLYALGHATPIVDLIDPRNTALRERLAGTHYDDWLNAPADSDYWAARSPSAQLTSLDQPALFIGGWFDGFLGGTLKAYRDLPGDAPRQLHIGPWGHLPWTPHVGDQDMGRAADGMAIDALQLHWFDRFLKDADNGVEQLPNVRLFDLARCDWQRFDAWPADATEKHYLNTDALRRDGGHLHDQPGTGGCRIVHDPWRPVSDSGHYASKTPGPRQRNAIEAQPDVACYVSEPLTADRMLAGDVCLSIVADADTPSFDVHATLARVDRDGVSRNIAHGVRRGFSGDTGEPIVIDLRAVCARFAAGDRLAVSLAGAAFPALELNDGRDSGAQGCADAAALSIITLAFADGEHSFVSLPWVGAEA</sequence>
<dbReference type="InterPro" id="IPR008979">
    <property type="entry name" value="Galactose-bd-like_sf"/>
</dbReference>
<accession>U2FUJ8</accession>
<proteinExistence type="predicted"/>
<dbReference type="Pfam" id="PF08530">
    <property type="entry name" value="PepX_C"/>
    <property type="match status" value="1"/>
</dbReference>
<dbReference type="eggNOG" id="COG2936">
    <property type="taxonomic scope" value="Bacteria"/>
</dbReference>
<dbReference type="GO" id="GO:0008239">
    <property type="term" value="F:dipeptidyl-peptidase activity"/>
    <property type="evidence" value="ECO:0007669"/>
    <property type="project" value="UniProtKB-EC"/>
</dbReference>
<dbReference type="OrthoDB" id="9806163at2"/>
<evidence type="ECO:0000313" key="4">
    <source>
        <dbReference type="Proteomes" id="UP000006242"/>
    </source>
</evidence>
<feature type="domain" description="Xaa-Pro dipeptidyl-peptidase C-terminal" evidence="2">
    <location>
        <begin position="319"/>
        <end position="535"/>
    </location>
</feature>
<dbReference type="PANTHER" id="PTHR43056:SF10">
    <property type="entry name" value="COCE_NOND FAMILY, PUTATIVE (AFU_ORTHOLOGUE AFUA_7G00600)-RELATED"/>
    <property type="match status" value="1"/>
</dbReference>
<dbReference type="Gene3D" id="2.60.120.260">
    <property type="entry name" value="Galactose-binding domain-like"/>
    <property type="match status" value="1"/>
</dbReference>
<dbReference type="SMART" id="SM00939">
    <property type="entry name" value="PepX_C"/>
    <property type="match status" value="1"/>
</dbReference>
<dbReference type="InterPro" id="IPR005674">
    <property type="entry name" value="CocE/Ser_esterase"/>
</dbReference>
<dbReference type="EC" id="3.4.14.5" evidence="3"/>
<reference evidence="3 4" key="2">
    <citation type="journal article" date="2013" name="PLoS ONE">
        <title>INDIGO - INtegrated Data Warehouse of MIcrobial GenOmes with Examples from the Red Sea Extremophiles.</title>
        <authorList>
            <person name="Alam I."/>
            <person name="Antunes A."/>
            <person name="Kamau A.A."/>
            <person name="Ba Alawi W."/>
            <person name="Kalkatawi M."/>
            <person name="Stingl U."/>
            <person name="Bajic V.B."/>
        </authorList>
    </citation>
    <scope>NUCLEOTIDE SEQUENCE [LARGE SCALE GENOMIC DNA]</scope>
    <source>
        <strain evidence="3 4">E1L3A</strain>
    </source>
</reference>
<dbReference type="NCBIfam" id="TIGR00976">
    <property type="entry name" value="CocE_NonD"/>
    <property type="match status" value="1"/>
</dbReference>
<dbReference type="SUPFAM" id="SSF53474">
    <property type="entry name" value="alpha/beta-Hydrolases"/>
    <property type="match status" value="1"/>
</dbReference>
<comment type="caution">
    <text evidence="3">The sequence shown here is derived from an EMBL/GenBank/DDBJ whole genome shotgun (WGS) entry which is preliminary data.</text>
</comment>
<dbReference type="PANTHER" id="PTHR43056">
    <property type="entry name" value="PEPTIDASE S9 PROLYL OLIGOPEPTIDASE"/>
    <property type="match status" value="1"/>
</dbReference>
<evidence type="ECO:0000313" key="3">
    <source>
        <dbReference type="EMBL" id="ERJ19619.1"/>
    </source>
</evidence>
<organism evidence="3 4">
    <name type="scientific">Salinisphaera shabanensis E1L3A</name>
    <dbReference type="NCBI Taxonomy" id="1033802"/>
    <lineage>
        <taxon>Bacteria</taxon>
        <taxon>Pseudomonadati</taxon>
        <taxon>Pseudomonadota</taxon>
        <taxon>Gammaproteobacteria</taxon>
        <taxon>Salinisphaerales</taxon>
        <taxon>Salinisphaeraceae</taxon>
        <taxon>Salinisphaera</taxon>
    </lineage>
</organism>
<dbReference type="AlphaFoldDB" id="U2FUJ8"/>
<evidence type="ECO:0000259" key="2">
    <source>
        <dbReference type="SMART" id="SM00939"/>
    </source>
</evidence>
<dbReference type="Gene3D" id="1.10.3020.10">
    <property type="entry name" value="alpha-amino acid ester hydrolase ( Helical cap domain)"/>
    <property type="match status" value="1"/>
</dbReference>
<dbReference type="Gene3D" id="3.40.50.1820">
    <property type="entry name" value="alpha/beta hydrolase"/>
    <property type="match status" value="1"/>
</dbReference>
<dbReference type="STRING" id="1033802.SSPSH_001389"/>
<evidence type="ECO:0000256" key="1">
    <source>
        <dbReference type="ARBA" id="ARBA00022801"/>
    </source>
</evidence>
<gene>
    <name evidence="3" type="ORF">SSPSH_001389</name>
</gene>
<dbReference type="Pfam" id="PF02129">
    <property type="entry name" value="Peptidase_S15"/>
    <property type="match status" value="1"/>
</dbReference>
<reference evidence="3 4" key="1">
    <citation type="journal article" date="2011" name="J. Bacteriol.">
        <title>Genome sequence of Salinisphaera shabanensis, a gammaproteobacterium from the harsh, variable environment of the brine-seawater interface of the Shaban Deep in the Red Sea.</title>
        <authorList>
            <person name="Antunes A."/>
            <person name="Alam I."/>
            <person name="Bajic V.B."/>
            <person name="Stingl U."/>
        </authorList>
    </citation>
    <scope>NUCLEOTIDE SEQUENCE [LARGE SCALE GENOMIC DNA]</scope>
    <source>
        <strain evidence="3 4">E1L3A</strain>
    </source>
</reference>
<dbReference type="RefSeq" id="WP_021031512.1">
    <property type="nucleotide sequence ID" value="NZ_AFNV02000008.1"/>
</dbReference>
<dbReference type="SUPFAM" id="SSF49785">
    <property type="entry name" value="Galactose-binding domain-like"/>
    <property type="match status" value="1"/>
</dbReference>
<dbReference type="InterPro" id="IPR029058">
    <property type="entry name" value="AB_hydrolase_fold"/>
</dbReference>
<dbReference type="InterPro" id="IPR000383">
    <property type="entry name" value="Xaa-Pro-like_dom"/>
</dbReference>
<dbReference type="InterPro" id="IPR013736">
    <property type="entry name" value="Xaa-Pro_dipept_C"/>
</dbReference>
<keyword evidence="1 3" id="KW-0378">Hydrolase</keyword>